<sequence length="166" mass="17253">MSKSPAKARRTASLALAAAAATAALTLAFVTSASATGGAGTPQDGRAAAAAPSVSGSPEGAFSRIATFYGAYVDAVYDNDGTRAKQLRAAYLSAPLQRELATWEETHHADGVLRAQNVPLEWKVAYVDSGTGKTNATVTLTWSGTDTTRLHVQADLKTRKILSITD</sequence>
<protein>
    <submittedName>
        <fullName evidence="2">Uncharacterized protein</fullName>
    </submittedName>
</protein>
<comment type="caution">
    <text evidence="2">The sequence shown here is derived from an EMBL/GenBank/DDBJ whole genome shotgun (WGS) entry which is preliminary data.</text>
</comment>
<name>A0ABS8DZI8_9ACTN</name>
<dbReference type="Proteomes" id="UP001520654">
    <property type="component" value="Unassembled WGS sequence"/>
</dbReference>
<gene>
    <name evidence="2" type="ORF">K7B10_04920</name>
</gene>
<organism evidence="2 3">
    <name type="scientific">Streptomyces flavotricini</name>
    <dbReference type="NCBI Taxonomy" id="66888"/>
    <lineage>
        <taxon>Bacteria</taxon>
        <taxon>Bacillati</taxon>
        <taxon>Actinomycetota</taxon>
        <taxon>Actinomycetes</taxon>
        <taxon>Kitasatosporales</taxon>
        <taxon>Streptomycetaceae</taxon>
        <taxon>Streptomyces</taxon>
    </lineage>
</organism>
<proteinExistence type="predicted"/>
<evidence type="ECO:0000256" key="1">
    <source>
        <dbReference type="SAM" id="SignalP"/>
    </source>
</evidence>
<evidence type="ECO:0000313" key="2">
    <source>
        <dbReference type="EMBL" id="MCC0094142.1"/>
    </source>
</evidence>
<accession>A0ABS8DZI8</accession>
<feature type="chain" id="PRO_5046661618" evidence="1">
    <location>
        <begin position="36"/>
        <end position="166"/>
    </location>
</feature>
<feature type="signal peptide" evidence="1">
    <location>
        <begin position="1"/>
        <end position="35"/>
    </location>
</feature>
<dbReference type="EMBL" id="JAINUL010000001">
    <property type="protein sequence ID" value="MCC0094142.1"/>
    <property type="molecule type" value="Genomic_DNA"/>
</dbReference>
<evidence type="ECO:0000313" key="3">
    <source>
        <dbReference type="Proteomes" id="UP001520654"/>
    </source>
</evidence>
<dbReference type="PROSITE" id="PS51318">
    <property type="entry name" value="TAT"/>
    <property type="match status" value="1"/>
</dbReference>
<dbReference type="InterPro" id="IPR006311">
    <property type="entry name" value="TAT_signal"/>
</dbReference>
<dbReference type="RefSeq" id="WP_229334724.1">
    <property type="nucleotide sequence ID" value="NZ_JAINUL010000001.1"/>
</dbReference>
<reference evidence="2 3" key="1">
    <citation type="submission" date="2021-08" db="EMBL/GenBank/DDBJ databases">
        <title>Genomic Architecture of Streptomyces flavotricini NGL1 and Streptomyces erythrochromogenes HMS4 With Differential Plant Beneficial attributes and laccase production capabilities.</title>
        <authorList>
            <person name="Salwan R."/>
            <person name="Kaur R."/>
            <person name="Sharma V."/>
        </authorList>
    </citation>
    <scope>NUCLEOTIDE SEQUENCE [LARGE SCALE GENOMIC DNA]</scope>
    <source>
        <strain evidence="2 3">NGL1</strain>
    </source>
</reference>
<keyword evidence="3" id="KW-1185">Reference proteome</keyword>
<dbReference type="Gene3D" id="3.10.450.50">
    <property type="match status" value="1"/>
</dbReference>
<keyword evidence="1" id="KW-0732">Signal</keyword>